<dbReference type="GO" id="GO:0097176">
    <property type="term" value="P:epoxide metabolic process"/>
    <property type="evidence" value="ECO:0007669"/>
    <property type="project" value="TreeGrafter"/>
</dbReference>
<dbReference type="STRING" id="326475.AWB66_01362"/>
<dbReference type="Pfam" id="PF06441">
    <property type="entry name" value="EHN"/>
    <property type="match status" value="1"/>
</dbReference>
<dbReference type="InterPro" id="IPR029058">
    <property type="entry name" value="AB_hydrolase_fold"/>
</dbReference>
<dbReference type="SUPFAM" id="SSF53474">
    <property type="entry name" value="alpha/beta-Hydrolases"/>
    <property type="match status" value="1"/>
</dbReference>
<dbReference type="InterPro" id="IPR010497">
    <property type="entry name" value="Epoxide_hydro_N"/>
</dbReference>
<evidence type="ECO:0000313" key="7">
    <source>
        <dbReference type="Proteomes" id="UP000054717"/>
    </source>
</evidence>
<evidence type="ECO:0000256" key="2">
    <source>
        <dbReference type="ARBA" id="ARBA00022797"/>
    </source>
</evidence>
<dbReference type="InterPro" id="IPR000639">
    <property type="entry name" value="Epox_hydrolase-like"/>
</dbReference>
<dbReference type="AlphaFoldDB" id="A0A158FXN3"/>
<keyword evidence="7" id="KW-1185">Reference proteome</keyword>
<name>A0A158FXN3_9BURK</name>
<proteinExistence type="inferred from homology"/>
<comment type="similarity">
    <text evidence="1">Belongs to the peptidase S33 family.</text>
</comment>
<feature type="domain" description="Epoxide hydrolase N-terminal" evidence="5">
    <location>
        <begin position="6"/>
        <end position="110"/>
    </location>
</feature>
<feature type="active site" description="Nucleophile" evidence="4">
    <location>
        <position position="180"/>
    </location>
</feature>
<dbReference type="Proteomes" id="UP000054717">
    <property type="component" value="Unassembled WGS sequence"/>
</dbReference>
<gene>
    <name evidence="6" type="ORF">AWB66_01362</name>
</gene>
<dbReference type="EMBL" id="FCNZ02000004">
    <property type="protein sequence ID" value="SAL24417.1"/>
    <property type="molecule type" value="Genomic_DNA"/>
</dbReference>
<sequence length="385" mass="42778">MKEKPVPFSLHVPEEDIDDLRARLARTRFPDQAPGEPWQAGTDVAYLADLVDYWREGFDWRAQEAALNAFPQYKVALHGIDVHYLHVPGNGPAPMPLMLLHGWPGSVFEFIELIPRLTDPARFGGDPRDAFTLVVPSLPGYGLSFRPNQPRFDIPAMTECLFDLMHDVLGYERFGAQGGDWGSAIASRLGYVHPDAMIGVHLNYLSAASRNPAAYADPTAEEKRYLDQLAHWTFDGSAYSSIQGTRPQSLAFGLTDSPAGLAAWVVEKFRAWSDCGGYVERAISRDKMLADIALYWFTGSINASFWPYYGRTHGAVTLPPGDTIGVPTGYAEFPCEILRPPRSAAERVFTDLRRWSVMPKGGHFAALEQPDLLASEVRAFFGTLR</sequence>
<dbReference type="RefSeq" id="WP_087629521.1">
    <property type="nucleotide sequence ID" value="NZ_FCNZ02000004.1"/>
</dbReference>
<accession>A0A158FXN3</accession>
<feature type="active site" description="Proton acceptor" evidence="4">
    <location>
        <position position="363"/>
    </location>
</feature>
<protein>
    <submittedName>
        <fullName evidence="6">Epocide hydrolase domain-containing protein</fullName>
    </submittedName>
</protein>
<evidence type="ECO:0000313" key="6">
    <source>
        <dbReference type="EMBL" id="SAL24417.1"/>
    </source>
</evidence>
<evidence type="ECO:0000259" key="5">
    <source>
        <dbReference type="Pfam" id="PF06441"/>
    </source>
</evidence>
<feature type="active site" description="Proton donor" evidence="4">
    <location>
        <position position="309"/>
    </location>
</feature>
<keyword evidence="3 6" id="KW-0378">Hydrolase</keyword>
<organism evidence="6 7">
    <name type="scientific">Caballeronia telluris</name>
    <dbReference type="NCBI Taxonomy" id="326475"/>
    <lineage>
        <taxon>Bacteria</taxon>
        <taxon>Pseudomonadati</taxon>
        <taxon>Pseudomonadota</taxon>
        <taxon>Betaproteobacteria</taxon>
        <taxon>Burkholderiales</taxon>
        <taxon>Burkholderiaceae</taxon>
        <taxon>Caballeronia</taxon>
    </lineage>
</organism>
<dbReference type="PIRSF" id="PIRSF001112">
    <property type="entry name" value="Epoxide_hydrolase"/>
    <property type="match status" value="1"/>
</dbReference>
<reference evidence="6" key="1">
    <citation type="submission" date="2016-01" db="EMBL/GenBank/DDBJ databases">
        <authorList>
            <person name="Peeters Charlotte."/>
        </authorList>
    </citation>
    <scope>NUCLEOTIDE SEQUENCE</scope>
    <source>
        <strain evidence="6">LMG 22936</strain>
    </source>
</reference>
<comment type="caution">
    <text evidence="6">The sequence shown here is derived from an EMBL/GenBank/DDBJ whole genome shotgun (WGS) entry which is preliminary data.</text>
</comment>
<dbReference type="GO" id="GO:0004301">
    <property type="term" value="F:epoxide hydrolase activity"/>
    <property type="evidence" value="ECO:0007669"/>
    <property type="project" value="TreeGrafter"/>
</dbReference>
<dbReference type="Gene3D" id="3.40.50.1820">
    <property type="entry name" value="alpha/beta hydrolase"/>
    <property type="match status" value="1"/>
</dbReference>
<dbReference type="InterPro" id="IPR016292">
    <property type="entry name" value="Epoxide_hydrolase"/>
</dbReference>
<dbReference type="PRINTS" id="PR00412">
    <property type="entry name" value="EPOXHYDRLASE"/>
</dbReference>
<evidence type="ECO:0000256" key="4">
    <source>
        <dbReference type="PIRSR" id="PIRSR001112-1"/>
    </source>
</evidence>
<dbReference type="PANTHER" id="PTHR21661:SF35">
    <property type="entry name" value="EPOXIDE HYDROLASE"/>
    <property type="match status" value="1"/>
</dbReference>
<evidence type="ECO:0000256" key="3">
    <source>
        <dbReference type="ARBA" id="ARBA00022801"/>
    </source>
</evidence>
<evidence type="ECO:0000256" key="1">
    <source>
        <dbReference type="ARBA" id="ARBA00010088"/>
    </source>
</evidence>
<dbReference type="PANTHER" id="PTHR21661">
    <property type="entry name" value="EPOXIDE HYDROLASE 1-RELATED"/>
    <property type="match status" value="1"/>
</dbReference>
<keyword evidence="2" id="KW-0058">Aromatic hydrocarbons catabolism</keyword>